<reference evidence="8" key="1">
    <citation type="journal article" date="2011" name="MBio">
        <title>Novel metabolic attributes of the genus Cyanothece, comprising a group of unicellular nitrogen-fixing Cyanobacteria.</title>
        <authorList>
            <person name="Bandyopadhyay A."/>
            <person name="Elvitigala T."/>
            <person name="Welsh E."/>
            <person name="Stockel J."/>
            <person name="Liberton M."/>
            <person name="Min H."/>
            <person name="Sherman L.A."/>
            <person name="Pakrasi H.B."/>
        </authorList>
    </citation>
    <scope>NUCLEOTIDE SEQUENCE [LARGE SCALE GENOMIC DNA]</scope>
    <source>
        <strain evidence="8">PCC 7424</strain>
    </source>
</reference>
<evidence type="ECO:0000256" key="2">
    <source>
        <dbReference type="ARBA" id="ARBA00022649"/>
    </source>
</evidence>
<dbReference type="GO" id="GO:0016787">
    <property type="term" value="F:hydrolase activity"/>
    <property type="evidence" value="ECO:0007669"/>
    <property type="project" value="UniProtKB-KW"/>
</dbReference>
<dbReference type="InterPro" id="IPR008201">
    <property type="entry name" value="HepT-like"/>
</dbReference>
<accession>B7KAQ3</accession>
<dbReference type="Pfam" id="PF01934">
    <property type="entry name" value="HepT-like"/>
    <property type="match status" value="1"/>
</dbReference>
<organism evidence="7 8">
    <name type="scientific">Gloeothece citriformis (strain PCC 7424)</name>
    <name type="common">Cyanothece sp. (strain PCC 7424)</name>
    <dbReference type="NCBI Taxonomy" id="65393"/>
    <lineage>
        <taxon>Bacteria</taxon>
        <taxon>Bacillati</taxon>
        <taxon>Cyanobacteriota</taxon>
        <taxon>Cyanophyceae</taxon>
        <taxon>Oscillatoriophycideae</taxon>
        <taxon>Chroococcales</taxon>
        <taxon>Aphanothecaceae</taxon>
        <taxon>Gloeothece</taxon>
        <taxon>Gloeothece citriformis</taxon>
    </lineage>
</organism>
<dbReference type="Gene3D" id="1.20.120.580">
    <property type="entry name" value="bsu32300-like"/>
    <property type="match status" value="1"/>
</dbReference>
<keyword evidence="3" id="KW-0540">Nuclease</keyword>
<protein>
    <recommendedName>
        <fullName evidence="9">DUF86 domain-containing protein</fullName>
    </recommendedName>
</protein>
<gene>
    <name evidence="7" type="ordered locus">PCC7424_0257</name>
</gene>
<dbReference type="PANTHER" id="PTHR34139">
    <property type="entry name" value="UPF0331 PROTEIN MJ0127"/>
    <property type="match status" value="1"/>
</dbReference>
<keyword evidence="1" id="KW-0597">Phosphoprotein</keyword>
<dbReference type="STRING" id="65393.PCC7424_0257"/>
<proteinExistence type="inferred from homology"/>
<name>B7KAQ3_GLOC7</name>
<dbReference type="InterPro" id="IPR051813">
    <property type="entry name" value="HepT_RNase_toxin"/>
</dbReference>
<dbReference type="AlphaFoldDB" id="B7KAQ3"/>
<keyword evidence="5" id="KW-0378">Hydrolase</keyword>
<dbReference type="Proteomes" id="UP000002384">
    <property type="component" value="Chromosome"/>
</dbReference>
<evidence type="ECO:0000313" key="8">
    <source>
        <dbReference type="Proteomes" id="UP000002384"/>
    </source>
</evidence>
<dbReference type="HOGENOM" id="CLU_142825_3_2_3"/>
<evidence type="ECO:0000313" key="7">
    <source>
        <dbReference type="EMBL" id="ACK68725.1"/>
    </source>
</evidence>
<evidence type="ECO:0000256" key="6">
    <source>
        <dbReference type="ARBA" id="ARBA00024207"/>
    </source>
</evidence>
<sequence length="116" mass="13603">MKEDRVYLIHIRDCLKRIQSYTTGGKTAFEEQTIIQDAVLRNLEVMCESIKKLPPKWKASEPEILWDKIAGFRNRLAHEYLGIDLEVVWDVVENYLPPLERAIEAIAERFWDSPSN</sequence>
<evidence type="ECO:0000256" key="5">
    <source>
        <dbReference type="ARBA" id="ARBA00022801"/>
    </source>
</evidence>
<dbReference type="OrthoDB" id="9810538at2"/>
<evidence type="ECO:0000256" key="3">
    <source>
        <dbReference type="ARBA" id="ARBA00022722"/>
    </source>
</evidence>
<dbReference type="InterPro" id="IPR037038">
    <property type="entry name" value="HepT-like_sf"/>
</dbReference>
<dbReference type="KEGG" id="cyc:PCC7424_0257"/>
<keyword evidence="8" id="KW-1185">Reference proteome</keyword>
<evidence type="ECO:0000256" key="4">
    <source>
        <dbReference type="ARBA" id="ARBA00022741"/>
    </source>
</evidence>
<dbReference type="eggNOG" id="COG2361">
    <property type="taxonomic scope" value="Bacteria"/>
</dbReference>
<comment type="similarity">
    <text evidence="6">Belongs to the HepT RNase toxin family.</text>
</comment>
<keyword evidence="4" id="KW-0547">Nucleotide-binding</keyword>
<dbReference type="RefSeq" id="WP_012597675.1">
    <property type="nucleotide sequence ID" value="NC_011729.1"/>
</dbReference>
<dbReference type="EMBL" id="CP001291">
    <property type="protein sequence ID" value="ACK68725.1"/>
    <property type="molecule type" value="Genomic_DNA"/>
</dbReference>
<evidence type="ECO:0008006" key="9">
    <source>
        <dbReference type="Google" id="ProtNLM"/>
    </source>
</evidence>
<dbReference type="GO" id="GO:0000166">
    <property type="term" value="F:nucleotide binding"/>
    <property type="evidence" value="ECO:0007669"/>
    <property type="project" value="UniProtKB-KW"/>
</dbReference>
<dbReference type="PANTHER" id="PTHR34139:SF1">
    <property type="entry name" value="RNASE MJ1380-RELATED"/>
    <property type="match status" value="1"/>
</dbReference>
<dbReference type="GO" id="GO:0110001">
    <property type="term" value="C:toxin-antitoxin complex"/>
    <property type="evidence" value="ECO:0007669"/>
    <property type="project" value="InterPro"/>
</dbReference>
<keyword evidence="2" id="KW-1277">Toxin-antitoxin system</keyword>
<evidence type="ECO:0000256" key="1">
    <source>
        <dbReference type="ARBA" id="ARBA00022553"/>
    </source>
</evidence>
<dbReference type="GO" id="GO:0004540">
    <property type="term" value="F:RNA nuclease activity"/>
    <property type="evidence" value="ECO:0007669"/>
    <property type="project" value="InterPro"/>
</dbReference>